<reference evidence="6 7" key="1">
    <citation type="submission" date="2015-10" db="EMBL/GenBank/DDBJ databases">
        <title>Corynebacteirum lowii and Corynebacterium oculi species nova, derived from human clinical disease and and emended description of Corynebacterium mastiditis.</title>
        <authorList>
            <person name="Bernard K."/>
            <person name="Pacheco A.L."/>
            <person name="Mcdougall C."/>
            <person name="Burtx T."/>
            <person name="Weibe D."/>
            <person name="Tyler S."/>
            <person name="Olson A.B."/>
            <person name="Cnockaert M."/>
            <person name="Eguchi H."/>
            <person name="Kuwahara T."/>
            <person name="Nakayama-Imaohji H."/>
            <person name="Boudewijins M."/>
            <person name="Van Hoecke F."/>
            <person name="Bernier A.-M."/>
            <person name="Vandamme P."/>
        </authorList>
    </citation>
    <scope>NUCLEOTIDE SEQUENCE [LARGE SCALE GENOMIC DNA]</scope>
    <source>
        <strain evidence="6 7">NML 130210</strain>
    </source>
</reference>
<proteinExistence type="predicted"/>
<dbReference type="PANTHER" id="PTHR30055">
    <property type="entry name" value="HTH-TYPE TRANSCRIPTIONAL REGULATOR RUTR"/>
    <property type="match status" value="1"/>
</dbReference>
<dbReference type="InterPro" id="IPR050109">
    <property type="entry name" value="HTH-type_TetR-like_transc_reg"/>
</dbReference>
<dbReference type="OrthoDB" id="8688418at2"/>
<dbReference type="Gene3D" id="1.10.357.10">
    <property type="entry name" value="Tetracycline Repressor, domain 2"/>
    <property type="match status" value="1"/>
</dbReference>
<dbReference type="GO" id="GO:0003700">
    <property type="term" value="F:DNA-binding transcription factor activity"/>
    <property type="evidence" value="ECO:0007669"/>
    <property type="project" value="TreeGrafter"/>
</dbReference>
<gene>
    <name evidence="6" type="primary">betI_2</name>
    <name evidence="6" type="ORF">Cocul_01649</name>
</gene>
<dbReference type="PATRIC" id="fig|1544416.3.peg.1654"/>
<evidence type="ECO:0000256" key="2">
    <source>
        <dbReference type="ARBA" id="ARBA00023125"/>
    </source>
</evidence>
<comment type="caution">
    <text evidence="6">The sequence shown here is derived from an EMBL/GenBank/DDBJ whole genome shotgun (WGS) entry which is preliminary data.</text>
</comment>
<keyword evidence="7" id="KW-1185">Reference proteome</keyword>
<keyword evidence="1" id="KW-0805">Transcription regulation</keyword>
<dbReference type="PANTHER" id="PTHR30055:SF238">
    <property type="entry name" value="MYCOFACTOCIN BIOSYNTHESIS TRANSCRIPTIONAL REGULATOR MFTR-RELATED"/>
    <property type="match status" value="1"/>
</dbReference>
<dbReference type="RefSeq" id="WP_055122759.1">
    <property type="nucleotide sequence ID" value="NZ_LKST01000003.1"/>
</dbReference>
<dbReference type="Proteomes" id="UP000050517">
    <property type="component" value="Unassembled WGS sequence"/>
</dbReference>
<evidence type="ECO:0000313" key="6">
    <source>
        <dbReference type="EMBL" id="KQB83579.1"/>
    </source>
</evidence>
<evidence type="ECO:0000313" key="7">
    <source>
        <dbReference type="Proteomes" id="UP000050517"/>
    </source>
</evidence>
<dbReference type="GO" id="GO:0000976">
    <property type="term" value="F:transcription cis-regulatory region binding"/>
    <property type="evidence" value="ECO:0007669"/>
    <property type="project" value="TreeGrafter"/>
</dbReference>
<dbReference type="SUPFAM" id="SSF46689">
    <property type="entry name" value="Homeodomain-like"/>
    <property type="match status" value="1"/>
</dbReference>
<keyword evidence="2 4" id="KW-0238">DNA-binding</keyword>
<dbReference type="Pfam" id="PF00440">
    <property type="entry name" value="TetR_N"/>
    <property type="match status" value="1"/>
</dbReference>
<accession>A0A0Q0UBI1</accession>
<dbReference type="STRING" id="1544416.Cocul_01649"/>
<keyword evidence="3" id="KW-0804">Transcription</keyword>
<dbReference type="InterPro" id="IPR009057">
    <property type="entry name" value="Homeodomain-like_sf"/>
</dbReference>
<evidence type="ECO:0000256" key="4">
    <source>
        <dbReference type="PROSITE-ProRule" id="PRU00335"/>
    </source>
</evidence>
<dbReference type="AlphaFoldDB" id="A0A0Q0UBI1"/>
<protein>
    <submittedName>
        <fullName evidence="6">HTH-type transcriptional regulator BetI</fullName>
    </submittedName>
</protein>
<evidence type="ECO:0000256" key="1">
    <source>
        <dbReference type="ARBA" id="ARBA00023015"/>
    </source>
</evidence>
<dbReference type="EMBL" id="LKST01000003">
    <property type="protein sequence ID" value="KQB83579.1"/>
    <property type="molecule type" value="Genomic_DNA"/>
</dbReference>
<dbReference type="InterPro" id="IPR001647">
    <property type="entry name" value="HTH_TetR"/>
</dbReference>
<dbReference type="PROSITE" id="PS50977">
    <property type="entry name" value="HTH_TETR_2"/>
    <property type="match status" value="1"/>
</dbReference>
<organism evidence="6 7">
    <name type="scientific">Corynebacterium oculi</name>
    <dbReference type="NCBI Taxonomy" id="1544416"/>
    <lineage>
        <taxon>Bacteria</taxon>
        <taxon>Bacillati</taxon>
        <taxon>Actinomycetota</taxon>
        <taxon>Actinomycetes</taxon>
        <taxon>Mycobacteriales</taxon>
        <taxon>Corynebacteriaceae</taxon>
        <taxon>Corynebacterium</taxon>
    </lineage>
</organism>
<name>A0A0Q0UBI1_9CORY</name>
<sequence>MTSLRETKKAATRAALAESAAHIALSQGAEGLTVAAIAEEAGVSPRTFHNYFSSREEALFHAIARRVEAFMEDLDDLPPGLTFLNAMEEVAIRGLHRDPSHFASLSSLTRLGEVGEILGKGEMKNSLEQEFDCLIEKFLAHFPGLSEFEAKVTLGATSHAVAIALLKFYQQPTQDLHEGERLIHQAFEVLRGLG</sequence>
<evidence type="ECO:0000259" key="5">
    <source>
        <dbReference type="PROSITE" id="PS50977"/>
    </source>
</evidence>
<feature type="DNA-binding region" description="H-T-H motif" evidence="4">
    <location>
        <begin position="33"/>
        <end position="52"/>
    </location>
</feature>
<evidence type="ECO:0000256" key="3">
    <source>
        <dbReference type="ARBA" id="ARBA00023163"/>
    </source>
</evidence>
<feature type="domain" description="HTH tetR-type" evidence="5">
    <location>
        <begin position="10"/>
        <end position="70"/>
    </location>
</feature>